<protein>
    <submittedName>
        <fullName evidence="1">Unannotated protein</fullName>
    </submittedName>
</protein>
<reference evidence="1" key="1">
    <citation type="submission" date="2020-05" db="EMBL/GenBank/DDBJ databases">
        <authorList>
            <person name="Chiriac C."/>
            <person name="Salcher M."/>
            <person name="Ghai R."/>
            <person name="Kavagutti S V."/>
        </authorList>
    </citation>
    <scope>NUCLEOTIDE SEQUENCE</scope>
</reference>
<dbReference type="AlphaFoldDB" id="A0A6J6NPY9"/>
<sequence length="105" mass="11667">MVDENADQLVTHGLVHERCRNRRVDSTAQAADHAIATNLGANLFDLLGNHVARVPSWRDAGSVVQEVLENVLTERRVLDLGVPLHTVDLLFAICECRNRSCVGRR</sequence>
<proteinExistence type="predicted"/>
<name>A0A6J6NPY9_9ZZZZ</name>
<accession>A0A6J6NPY9</accession>
<organism evidence="1">
    <name type="scientific">freshwater metagenome</name>
    <dbReference type="NCBI Taxonomy" id="449393"/>
    <lineage>
        <taxon>unclassified sequences</taxon>
        <taxon>metagenomes</taxon>
        <taxon>ecological metagenomes</taxon>
    </lineage>
</organism>
<evidence type="ECO:0000313" key="1">
    <source>
        <dbReference type="EMBL" id="CAB4688306.1"/>
    </source>
</evidence>
<gene>
    <name evidence="1" type="ORF">UFOPK2370_00782</name>
</gene>
<dbReference type="EMBL" id="CAEZXK010000017">
    <property type="protein sequence ID" value="CAB4688306.1"/>
    <property type="molecule type" value="Genomic_DNA"/>
</dbReference>